<dbReference type="GO" id="GO:0005730">
    <property type="term" value="C:nucleolus"/>
    <property type="evidence" value="ECO:0007669"/>
    <property type="project" value="TreeGrafter"/>
</dbReference>
<proteinExistence type="predicted"/>
<organism evidence="3">
    <name type="scientific">Graphocephala atropunctata</name>
    <dbReference type="NCBI Taxonomy" id="36148"/>
    <lineage>
        <taxon>Eukaryota</taxon>
        <taxon>Metazoa</taxon>
        <taxon>Ecdysozoa</taxon>
        <taxon>Arthropoda</taxon>
        <taxon>Hexapoda</taxon>
        <taxon>Insecta</taxon>
        <taxon>Pterygota</taxon>
        <taxon>Neoptera</taxon>
        <taxon>Paraneoptera</taxon>
        <taxon>Hemiptera</taxon>
        <taxon>Auchenorrhyncha</taxon>
        <taxon>Membracoidea</taxon>
        <taxon>Cicadellidae</taxon>
        <taxon>Cicadellinae</taxon>
        <taxon>Cicadellini</taxon>
        <taxon>Graphocephala</taxon>
    </lineage>
</organism>
<feature type="domain" description="URB1 N-terminal" evidence="1">
    <location>
        <begin position="90"/>
        <end position="402"/>
    </location>
</feature>
<dbReference type="PANTHER" id="PTHR13500">
    <property type="entry name" value="NUCLEOLAR PRERIBOSOMAL-ASSOCIATED PROTEIN 1"/>
    <property type="match status" value="1"/>
</dbReference>
<evidence type="ECO:0000259" key="1">
    <source>
        <dbReference type="Pfam" id="PF11707"/>
    </source>
</evidence>
<dbReference type="EMBL" id="GEBQ01014803">
    <property type="protein sequence ID" value="JAT25174.1"/>
    <property type="molecule type" value="Transcribed_RNA"/>
</dbReference>
<dbReference type="InterPro" id="IPR032436">
    <property type="entry name" value="URB1_C"/>
</dbReference>
<accession>A0A1B6LNS0</accession>
<evidence type="ECO:0000313" key="3">
    <source>
        <dbReference type="EMBL" id="JAT25174.1"/>
    </source>
</evidence>
<feature type="domain" description="URB1 C-terminal" evidence="2">
    <location>
        <begin position="1427"/>
        <end position="1620"/>
    </location>
</feature>
<gene>
    <name evidence="3" type="ORF">g.32745</name>
</gene>
<dbReference type="InterPro" id="IPR039844">
    <property type="entry name" value="URB1"/>
</dbReference>
<evidence type="ECO:0008006" key="4">
    <source>
        <dbReference type="Google" id="ProtNLM"/>
    </source>
</evidence>
<dbReference type="InterPro" id="IPR021714">
    <property type="entry name" value="URB1_N"/>
</dbReference>
<dbReference type="Pfam" id="PF16201">
    <property type="entry name" value="NopRA1"/>
    <property type="match status" value="1"/>
</dbReference>
<dbReference type="GO" id="GO:0000463">
    <property type="term" value="P:maturation of LSU-rRNA from tricistronic rRNA transcript (SSU-rRNA, 5.8S rRNA, LSU-rRNA)"/>
    <property type="evidence" value="ECO:0007669"/>
    <property type="project" value="TreeGrafter"/>
</dbReference>
<dbReference type="Pfam" id="PF11707">
    <property type="entry name" value="Npa1"/>
    <property type="match status" value="1"/>
</dbReference>
<evidence type="ECO:0000259" key="2">
    <source>
        <dbReference type="Pfam" id="PF16201"/>
    </source>
</evidence>
<name>A0A1B6LNS0_9HEMI</name>
<protein>
    <recommendedName>
        <fullName evidence="4">Nucleolar pre-ribosomal-associated protein 1 C-terminal domain-containing protein</fullName>
    </recommendedName>
</protein>
<dbReference type="GO" id="GO:0000466">
    <property type="term" value="P:maturation of 5.8S rRNA from tricistronic rRNA transcript (SSU-rRNA, 5.8S rRNA, LSU-rRNA)"/>
    <property type="evidence" value="ECO:0007669"/>
    <property type="project" value="TreeGrafter"/>
</dbReference>
<sequence length="1741" mass="194660">MEVKNSPVDEPDEKRRKLIVSEKEAVDTNISSFIKYDGAHFRKLIKGDNPLGGVRQLLAVIRNTSNDILSDFLNSGGSALDVVLVLDKLESNTFFHNYQPVFSVLSLIINRVRDEYPRLMSSTEDACRRLLHNHTAVLHSMLASSSSQVNKKTVLEMLTAMVMLSVQLAREVLSLSLREATMNELAKHPMNSEPYSVRAHFLRYVLSYFYHDSIHLTKQLIENRNLLQCIILAGLTNDEAPLIKIFFSTLKEKIVENITIMKTTKRKIFNTKVMMKLLEAYTWTGPRLQKKSGKKGDGPKVWSKVREEDKEEVVGYLHQLMTVLCTNHKLGVAFVDPTVGLDEKNYNDLVFSVIRLMNPYWNVSLVRELAVEIVTACPDLVAPTFKHLGVQGSFQPDVSLSFVHTCQFAKQVIESLVPGRSLTKSGSPDQLTHLTTRVVFNMNVLSSVRAGLASIHPTLRLLAISLLNSAFLALSRFTHFVKTHFSSTPKNFIEYNQSLSDHITKNIAMEQELMVAWSLGVGGDQSGLPVPTETEYYLPLLELLLSYSQVFPLYLPAAFITKLQHTTLDTIDIHTAALFRVRLIKVALMFRSIQPSQPEFGEMVETLVPLLSSQDEAKSVLKSLLMKTGYFEGVESEVDIWVTNLTLFPTCESHLPLLLATLSEAVSKPKRCIKMLEEFSNPSDVSEADEFDWNELIEVSKNPSAALTPWEKMLPSSRISILVPALIRVLNNNIVDSPCSCKFITHLLGDITYSQVELHTYYQMLESCASPLVEPVKEYVSKWINIEESSDILSNQPFKKHSSEYRMLKMLSSHNFSVDEPLKPLGEVEPETLSVLLRLVVFHAVRGRGSHSPPITQELLTRLAGPDMQLSALQEVLLHPLVLLHFTPLQPPSPHNLTPLILALVDLVYIQHHKLLNPYRKRFLDQLQKAIKKGKKVKSSNLQDIFTKLVTGKEEVSALLSTIVESQPELDEWTDVAGSLLQSASSLKCLLPGEVITVLSRHTSLHTLLVDYLTVFPHLIDCLHLDHLTSSQEQLSQLCCLVLKFDSDGSVQRRLLKNNKRQLEVIFPALAAAGRLADSSLVRHCGHLVPRLIDCLQSDPIPTWLTENSGAIGAFLADSSDDKCLEVYNCLDSQLTWSSAHLDIAKHVYVKLGHVVNFVVKTLDMLVPLTAPPTLARAESVCASLRDVVDPEAKDQDWEPIRSCEVWSRWVRLALKLGETPDTQASFLLSTLTRLCAAVYHDDRSKAANLTEMVFSHSQFLAVVLAKPSPTKDALMELILTLLQLDASVMVSSHIPIFLSAYSASLSTCDQLILRLLQLYEKEGVSIAEWKPLLWGESAASFYSVRSQVTPGLWTRQSFTQLLDLFDEQRVNTTIAQFPVDRDLKPKDSVKEQADVYDPAFYLPMLVSMFAPSEIVFTYKTCQSGCLSLVLSALASYHENVRIVAYVALQRFHCHLESHTNSQDTLWLHFLDALRLGLNAAEGEVPRINSVVAVFLARTALVLTNPSHPLYLPLSQFVLAKPRFHLETVPELLPLFNSADVQLHNTHQEWMLSVLRDGMRDSEDFLVCLKSMVFKIILEFYSSTLASEKSKLLILETLLAAVSVRGAGLLLMGCYSLYPWLHSVVRDPSPVLLTPLIALLTAVLHKSSAAVVVPLLIHLASLPQLTEPQLTAVLAALAPHQLTAGAVTRLVDTVDSTLGGAYQLRTMLANGVKYVEPAPTESKDAMGYLKNVVLRLFQNEL</sequence>
<dbReference type="PANTHER" id="PTHR13500:SF0">
    <property type="entry name" value="NUCLEOLAR PRE-RIBOSOMAL-ASSOCIATED PROTEIN 1"/>
    <property type="match status" value="1"/>
</dbReference>
<reference evidence="3" key="1">
    <citation type="submission" date="2015-11" db="EMBL/GenBank/DDBJ databases">
        <title>De novo transcriptome assembly of four potential Pierce s Disease insect vectors from Arizona vineyards.</title>
        <authorList>
            <person name="Tassone E.E."/>
        </authorList>
    </citation>
    <scope>NUCLEOTIDE SEQUENCE</scope>
</reference>